<feature type="transmembrane region" description="Helical" evidence="1">
    <location>
        <begin position="125"/>
        <end position="148"/>
    </location>
</feature>
<dbReference type="SUPFAM" id="SSF51695">
    <property type="entry name" value="PLC-like phosphodiesterases"/>
    <property type="match status" value="1"/>
</dbReference>
<comment type="caution">
    <text evidence="3">The sequence shown here is derived from an EMBL/GenBank/DDBJ whole genome shotgun (WGS) entry which is preliminary data.</text>
</comment>
<dbReference type="GO" id="GO:0008081">
    <property type="term" value="F:phosphoric diester hydrolase activity"/>
    <property type="evidence" value="ECO:0007669"/>
    <property type="project" value="InterPro"/>
</dbReference>
<dbReference type="Pfam" id="PF10110">
    <property type="entry name" value="GPDPase_memb"/>
    <property type="match status" value="1"/>
</dbReference>
<accession>A0A3P3QVJ7</accession>
<reference evidence="3 4" key="1">
    <citation type="submission" date="2018-11" db="EMBL/GenBank/DDBJ databases">
        <title>Genome sequencing of Lachnoanaerobaculum sp. KCOM 2030 (= ChDC B114).</title>
        <authorList>
            <person name="Kook J.-K."/>
            <person name="Park S.-N."/>
            <person name="Lim Y.K."/>
        </authorList>
    </citation>
    <scope>NUCLEOTIDE SEQUENCE [LARGE SCALE GENOMIC DNA]</scope>
    <source>
        <strain evidence="3 4">KCOM 2030</strain>
    </source>
</reference>
<feature type="transmembrane region" description="Helical" evidence="1">
    <location>
        <begin position="24"/>
        <end position="46"/>
    </location>
</feature>
<dbReference type="PROSITE" id="PS51704">
    <property type="entry name" value="GP_PDE"/>
    <property type="match status" value="1"/>
</dbReference>
<dbReference type="InterPro" id="IPR030395">
    <property type="entry name" value="GP_PDE_dom"/>
</dbReference>
<dbReference type="Pfam" id="PF03009">
    <property type="entry name" value="GDPD"/>
    <property type="match status" value="1"/>
</dbReference>
<organism evidence="3 4">
    <name type="scientific">Lachnoanaerobaculum gingivalis</name>
    <dbReference type="NCBI Taxonomy" id="2490855"/>
    <lineage>
        <taxon>Bacteria</taxon>
        <taxon>Bacillati</taxon>
        <taxon>Bacillota</taxon>
        <taxon>Clostridia</taxon>
        <taxon>Lachnospirales</taxon>
        <taxon>Lachnospiraceae</taxon>
        <taxon>Lachnoanaerobaculum</taxon>
    </lineage>
</organism>
<feature type="transmembrane region" description="Helical" evidence="1">
    <location>
        <begin position="325"/>
        <end position="343"/>
    </location>
</feature>
<dbReference type="RefSeq" id="WP_128674597.1">
    <property type="nucleotide sequence ID" value="NZ_RRCO01000004.1"/>
</dbReference>
<dbReference type="PANTHER" id="PTHR46211">
    <property type="entry name" value="GLYCEROPHOSPHORYL DIESTER PHOSPHODIESTERASE"/>
    <property type="match status" value="1"/>
</dbReference>
<gene>
    <name evidence="3" type="ORF">EHV10_10410</name>
</gene>
<feature type="transmembrane region" description="Helical" evidence="1">
    <location>
        <begin position="262"/>
        <end position="286"/>
    </location>
</feature>
<dbReference type="Gene3D" id="3.20.20.190">
    <property type="entry name" value="Phosphatidylinositol (PI) phosphodiesterase"/>
    <property type="match status" value="1"/>
</dbReference>
<feature type="transmembrane region" description="Helical" evidence="1">
    <location>
        <begin position="66"/>
        <end position="96"/>
    </location>
</feature>
<protein>
    <recommendedName>
        <fullName evidence="2">GP-PDE domain-containing protein</fullName>
    </recommendedName>
</protein>
<keyword evidence="1" id="KW-0472">Membrane</keyword>
<dbReference type="GO" id="GO:0006629">
    <property type="term" value="P:lipid metabolic process"/>
    <property type="evidence" value="ECO:0007669"/>
    <property type="project" value="InterPro"/>
</dbReference>
<sequence>MTGKRNKTGILNFKMLWLFTKYQILSKALISFIVLPVFSAISNYLIYSTGRTNISSGDFVPFLLSFQGVALLLIGLFVIAVIMGVDINAFIIISALTEENRANIRLIEIVFIGIKSIKYFFSPSGLLLGGFIAIVFPLMGLGISITPFRNFEIPNFITSVIFNTPLYLGMYSLFLIVLTIISLMHIFSLHYIIIEGRSIGKALLASRKLMKRHWKSFIKDYIWAAIKLALLYFAVFTLSFVLLFLCGEYIEAVAYKEFFEIFIILIMLEMITYFVFLTIPVLVSVVTKLFYKYNRRDGIEVKSCFDKDVIFAYTKKRRIKKRRSVLSFVIFAMLINAALSFLLSKNFNEVFIRPIDIQIIAHRGGGDLGAENTVQGVREAIEKNVDWVEIDVQRTKDDKYIINHDVNFKRVAGVSKKSKDLTLEEIKKFKVKNSFDISKPGQEVATLDEILNEAKGKIGVFVELKGETADTKMVDDVVKIIKEYNMIDETVLLSLDYRIIQYISEEYPEMKSGYLYYFTSGKPKNLKGDYLIMEEREATDKKIYEIHAAGKKAIVWTVNTPESINKFIYSDVDGVITDHVEDVKKAIKESKERNRYEIIVDFFNPLY</sequence>
<proteinExistence type="predicted"/>
<evidence type="ECO:0000313" key="4">
    <source>
        <dbReference type="Proteomes" id="UP000272490"/>
    </source>
</evidence>
<keyword evidence="1" id="KW-1133">Transmembrane helix</keyword>
<name>A0A3P3QVJ7_9FIRM</name>
<dbReference type="OrthoDB" id="384721at2"/>
<evidence type="ECO:0000259" key="2">
    <source>
        <dbReference type="PROSITE" id="PS51704"/>
    </source>
</evidence>
<feature type="transmembrane region" description="Helical" evidence="1">
    <location>
        <begin position="168"/>
        <end position="194"/>
    </location>
</feature>
<dbReference type="InterPro" id="IPR017946">
    <property type="entry name" value="PLC-like_Pdiesterase_TIM-brl"/>
</dbReference>
<dbReference type="PANTHER" id="PTHR46211:SF8">
    <property type="entry name" value="PHOSPHODIESTERASE"/>
    <property type="match status" value="1"/>
</dbReference>
<feature type="domain" description="GP-PDE" evidence="2">
    <location>
        <begin position="357"/>
        <end position="587"/>
    </location>
</feature>
<dbReference type="Proteomes" id="UP000272490">
    <property type="component" value="Unassembled WGS sequence"/>
</dbReference>
<evidence type="ECO:0000256" key="1">
    <source>
        <dbReference type="SAM" id="Phobius"/>
    </source>
</evidence>
<dbReference type="EMBL" id="RRCO01000004">
    <property type="protein sequence ID" value="RRJ25296.1"/>
    <property type="molecule type" value="Genomic_DNA"/>
</dbReference>
<dbReference type="InterPro" id="IPR018476">
    <property type="entry name" value="GlyceroP-diester-Pdiesterase_M"/>
</dbReference>
<keyword evidence="4" id="KW-1185">Reference proteome</keyword>
<dbReference type="AlphaFoldDB" id="A0A3P3QVJ7"/>
<evidence type="ECO:0000313" key="3">
    <source>
        <dbReference type="EMBL" id="RRJ25296.1"/>
    </source>
</evidence>
<feature type="transmembrane region" description="Helical" evidence="1">
    <location>
        <begin position="221"/>
        <end position="250"/>
    </location>
</feature>
<keyword evidence="1" id="KW-0812">Transmembrane</keyword>